<reference evidence="1" key="1">
    <citation type="journal article" date="2019" name="bioRxiv">
        <title>The Genome of the Zebra Mussel, Dreissena polymorpha: A Resource for Invasive Species Research.</title>
        <authorList>
            <person name="McCartney M.A."/>
            <person name="Auch B."/>
            <person name="Kono T."/>
            <person name="Mallez S."/>
            <person name="Zhang Y."/>
            <person name="Obille A."/>
            <person name="Becker A."/>
            <person name="Abrahante J.E."/>
            <person name="Garbe J."/>
            <person name="Badalamenti J.P."/>
            <person name="Herman A."/>
            <person name="Mangelson H."/>
            <person name="Liachko I."/>
            <person name="Sullivan S."/>
            <person name="Sone E.D."/>
            <person name="Koren S."/>
            <person name="Silverstein K.A.T."/>
            <person name="Beckman K.B."/>
            <person name="Gohl D.M."/>
        </authorList>
    </citation>
    <scope>NUCLEOTIDE SEQUENCE</scope>
    <source>
        <strain evidence="1">Duluth1</strain>
        <tissue evidence="1">Whole animal</tissue>
    </source>
</reference>
<dbReference type="EMBL" id="JAIWYP010000014">
    <property type="protein sequence ID" value="KAH3713942.1"/>
    <property type="molecule type" value="Genomic_DNA"/>
</dbReference>
<name>A0A9D4BZK5_DREPO</name>
<dbReference type="Proteomes" id="UP000828390">
    <property type="component" value="Unassembled WGS sequence"/>
</dbReference>
<evidence type="ECO:0000313" key="1">
    <source>
        <dbReference type="EMBL" id="KAH3713942.1"/>
    </source>
</evidence>
<comment type="caution">
    <text evidence="1">The sequence shown here is derived from an EMBL/GenBank/DDBJ whole genome shotgun (WGS) entry which is preliminary data.</text>
</comment>
<evidence type="ECO:0000313" key="2">
    <source>
        <dbReference type="Proteomes" id="UP000828390"/>
    </source>
</evidence>
<gene>
    <name evidence="1" type="ORF">DPMN_073745</name>
</gene>
<organism evidence="1 2">
    <name type="scientific">Dreissena polymorpha</name>
    <name type="common">Zebra mussel</name>
    <name type="synonym">Mytilus polymorpha</name>
    <dbReference type="NCBI Taxonomy" id="45954"/>
    <lineage>
        <taxon>Eukaryota</taxon>
        <taxon>Metazoa</taxon>
        <taxon>Spiralia</taxon>
        <taxon>Lophotrochozoa</taxon>
        <taxon>Mollusca</taxon>
        <taxon>Bivalvia</taxon>
        <taxon>Autobranchia</taxon>
        <taxon>Heteroconchia</taxon>
        <taxon>Euheterodonta</taxon>
        <taxon>Imparidentia</taxon>
        <taxon>Neoheterodontei</taxon>
        <taxon>Myida</taxon>
        <taxon>Dreissenoidea</taxon>
        <taxon>Dreissenidae</taxon>
        <taxon>Dreissena</taxon>
    </lineage>
</organism>
<sequence>MGICEGTGNLLGKRESLRDMEIYEGHIPLREIKTRRIESFKKRKPETTMGPLRDTFEAMKEKGD</sequence>
<keyword evidence="2" id="KW-1185">Reference proteome</keyword>
<protein>
    <submittedName>
        <fullName evidence="1">Uncharacterized protein</fullName>
    </submittedName>
</protein>
<accession>A0A9D4BZK5</accession>
<proteinExistence type="predicted"/>
<reference evidence="1" key="2">
    <citation type="submission" date="2020-11" db="EMBL/GenBank/DDBJ databases">
        <authorList>
            <person name="McCartney M.A."/>
            <person name="Auch B."/>
            <person name="Kono T."/>
            <person name="Mallez S."/>
            <person name="Becker A."/>
            <person name="Gohl D.M."/>
            <person name="Silverstein K.A.T."/>
            <person name="Koren S."/>
            <person name="Bechman K.B."/>
            <person name="Herman A."/>
            <person name="Abrahante J.E."/>
            <person name="Garbe J."/>
        </authorList>
    </citation>
    <scope>NUCLEOTIDE SEQUENCE</scope>
    <source>
        <strain evidence="1">Duluth1</strain>
        <tissue evidence="1">Whole animal</tissue>
    </source>
</reference>
<dbReference type="AlphaFoldDB" id="A0A9D4BZK5"/>